<comment type="caution">
    <text evidence="11">The sequence shown here is derived from an EMBL/GenBank/DDBJ whole genome shotgun (WGS) entry which is preliminary data.</text>
</comment>
<dbReference type="Gene3D" id="3.40.228.10">
    <property type="entry name" value="Dimethylsulfoxide Reductase, domain 2"/>
    <property type="match status" value="1"/>
</dbReference>
<dbReference type="GO" id="GO:0043546">
    <property type="term" value="F:molybdopterin cofactor binding"/>
    <property type="evidence" value="ECO:0007669"/>
    <property type="project" value="InterPro"/>
</dbReference>
<protein>
    <submittedName>
        <fullName evidence="11">Molybdopterin oxidoreductase</fullName>
    </submittedName>
</protein>
<reference evidence="11" key="1">
    <citation type="journal article" date="2020" name="mSystems">
        <title>Genome- and Community-Level Interaction Insights into Carbon Utilization and Element Cycling Functions of Hydrothermarchaeota in Hydrothermal Sediment.</title>
        <authorList>
            <person name="Zhou Z."/>
            <person name="Liu Y."/>
            <person name="Xu W."/>
            <person name="Pan J."/>
            <person name="Luo Z.H."/>
            <person name="Li M."/>
        </authorList>
    </citation>
    <scope>NUCLEOTIDE SEQUENCE [LARGE SCALE GENOMIC DNA]</scope>
    <source>
        <strain evidence="11">HyVt-483</strain>
    </source>
</reference>
<evidence type="ECO:0000256" key="3">
    <source>
        <dbReference type="ARBA" id="ARBA00022505"/>
    </source>
</evidence>
<dbReference type="GO" id="GO:0051539">
    <property type="term" value="F:4 iron, 4 sulfur cluster binding"/>
    <property type="evidence" value="ECO:0007669"/>
    <property type="project" value="UniProtKB-KW"/>
</dbReference>
<keyword evidence="5 9" id="KW-0732">Signal</keyword>
<keyword evidence="2" id="KW-0004">4Fe-4S</keyword>
<dbReference type="InterPro" id="IPR009010">
    <property type="entry name" value="Asp_de-COase-like_dom_sf"/>
</dbReference>
<dbReference type="InterPro" id="IPR006311">
    <property type="entry name" value="TAT_signal"/>
</dbReference>
<evidence type="ECO:0000256" key="6">
    <source>
        <dbReference type="ARBA" id="ARBA00023002"/>
    </source>
</evidence>
<dbReference type="SMART" id="SM00926">
    <property type="entry name" value="Molybdop_Fe4S4"/>
    <property type="match status" value="1"/>
</dbReference>
<dbReference type="InterPro" id="IPR006963">
    <property type="entry name" value="Mopterin_OxRdtase_4Fe-4S_dom"/>
</dbReference>
<dbReference type="CDD" id="cd02780">
    <property type="entry name" value="MopB_CT_Tetrathionate_Arsenate-R"/>
    <property type="match status" value="1"/>
</dbReference>
<evidence type="ECO:0000256" key="1">
    <source>
        <dbReference type="ARBA" id="ARBA00010312"/>
    </source>
</evidence>
<evidence type="ECO:0000313" key="11">
    <source>
        <dbReference type="EMBL" id="HFC98135.1"/>
    </source>
</evidence>
<keyword evidence="3" id="KW-0500">Molybdenum</keyword>
<name>A0A7C3CNK9_9BACT</name>
<dbReference type="Gene3D" id="3.40.50.740">
    <property type="match status" value="1"/>
</dbReference>
<evidence type="ECO:0000256" key="4">
    <source>
        <dbReference type="ARBA" id="ARBA00022723"/>
    </source>
</evidence>
<evidence type="ECO:0000256" key="5">
    <source>
        <dbReference type="ARBA" id="ARBA00022729"/>
    </source>
</evidence>
<dbReference type="SUPFAM" id="SSF53706">
    <property type="entry name" value="Formate dehydrogenase/DMSO reductase, domains 1-3"/>
    <property type="match status" value="1"/>
</dbReference>
<dbReference type="InterPro" id="IPR006656">
    <property type="entry name" value="Mopterin_OxRdtase"/>
</dbReference>
<proteinExistence type="inferred from homology"/>
<dbReference type="SUPFAM" id="SSF50692">
    <property type="entry name" value="ADC-like"/>
    <property type="match status" value="1"/>
</dbReference>
<dbReference type="Pfam" id="PF00384">
    <property type="entry name" value="Molybdopterin"/>
    <property type="match status" value="1"/>
</dbReference>
<evidence type="ECO:0000259" key="10">
    <source>
        <dbReference type="PROSITE" id="PS51669"/>
    </source>
</evidence>
<dbReference type="AlphaFoldDB" id="A0A7C3CNK9"/>
<evidence type="ECO:0000256" key="8">
    <source>
        <dbReference type="ARBA" id="ARBA00023014"/>
    </source>
</evidence>
<comment type="similarity">
    <text evidence="1">Belongs to the prokaryotic molybdopterin-containing oxidoreductase family.</text>
</comment>
<dbReference type="PROSITE" id="PS51318">
    <property type="entry name" value="TAT"/>
    <property type="match status" value="1"/>
</dbReference>
<dbReference type="Gene3D" id="3.30.200.210">
    <property type="match status" value="1"/>
</dbReference>
<feature type="signal peptide" evidence="9">
    <location>
        <begin position="1"/>
        <end position="23"/>
    </location>
</feature>
<keyword evidence="4" id="KW-0479">Metal-binding</keyword>
<dbReference type="PANTHER" id="PTHR43742">
    <property type="entry name" value="TRIMETHYLAMINE-N-OXIDE REDUCTASE"/>
    <property type="match status" value="1"/>
</dbReference>
<dbReference type="GO" id="GO:0046872">
    <property type="term" value="F:metal ion binding"/>
    <property type="evidence" value="ECO:0007669"/>
    <property type="project" value="UniProtKB-KW"/>
</dbReference>
<dbReference type="PANTHER" id="PTHR43742:SF9">
    <property type="entry name" value="TETRATHIONATE REDUCTASE SUBUNIT A"/>
    <property type="match status" value="1"/>
</dbReference>
<dbReference type="InterPro" id="IPR006657">
    <property type="entry name" value="MoPterin_dinucl-bd_dom"/>
</dbReference>
<dbReference type="InterPro" id="IPR037946">
    <property type="entry name" value="MopB_CT_Tetrathionate"/>
</dbReference>
<dbReference type="Pfam" id="PF01568">
    <property type="entry name" value="Molydop_binding"/>
    <property type="match status" value="1"/>
</dbReference>
<dbReference type="Pfam" id="PF04879">
    <property type="entry name" value="Molybdop_Fe4S4"/>
    <property type="match status" value="1"/>
</dbReference>
<dbReference type="Gene3D" id="2.40.40.20">
    <property type="match status" value="1"/>
</dbReference>
<keyword evidence="8" id="KW-0411">Iron-sulfur</keyword>
<dbReference type="PROSITE" id="PS51669">
    <property type="entry name" value="4FE4S_MOW_BIS_MGD"/>
    <property type="match status" value="1"/>
</dbReference>
<keyword evidence="7" id="KW-0408">Iron</keyword>
<dbReference type="InterPro" id="IPR050612">
    <property type="entry name" value="Prok_Mopterin_Oxidored"/>
</dbReference>
<feature type="chain" id="PRO_5027766204" evidence="9">
    <location>
        <begin position="24"/>
        <end position="1067"/>
    </location>
</feature>
<gene>
    <name evidence="11" type="ORF">ENJ40_06740</name>
</gene>
<evidence type="ECO:0000256" key="2">
    <source>
        <dbReference type="ARBA" id="ARBA00022485"/>
    </source>
</evidence>
<sequence length="1067" mass="120266">MKDFRVKRRTFLKSLAFVGGAVAAGEIPWLTRLYADEDGFYHLAQNAYPFDRPESVIYSTCLQCHTACTIKGKIYEGVLVKIEGNPYSPMNMWPQLPYDTPPEKAVKYDARLCPKGQAGIQSLYDPYRLRKVLKRKPGTKRGEGQWITIPFEQAIEEIVNGGNLFGEGHVPGLKEIWAVRDPGLMKQLKEDAKAVAEGKMSLSEFKRKHRAHLDKLIDPDHPDLGPKNNQFVFLAGRIEHGRKEFSKRWLKDAFGSVNWYEHTTVCEQSHHIAYKEMTYKYKNGKWGHGKEHMKPDVPNCEFVIFFGTSPFECNFGPTPWAAIITNTQAKRGFKYAVVDPRLSNTAAKATYWVPIKPGTDAALVLGMIRWIIENKRYNEAYLRNANRAAARRTGDTTWTNATHLVKINPDGTATELLRGSDIGIGSEHEFVASVNGKLVAFDPYAKDGEPVVGDLFAEGEVNGIRYKTAFALLRDYVMSKSLEEWARICEVEPEMIVRLADEFTSHGRRAVAEMYRGPVQHTNGYYNGCAIITLNLLIGNPDWKGGLSTGGGHWHEMGGKKNQPFPLKKMHPGKLGHFGVTLTREHWHYEKTTLFKKYGYPAKRPWYPYTGNVYQEVLPSAADGYPYPIKALFLHKGTPAYSIPASTTQLEILKDPKKIPLIIACDIVIGESSQYADYIFPDTAIWERWGTPHTTPAIPVKVSKIRQPIVEALTEKVRVFGEEMPCSMEAVMLAIAEKLGLPGYGKDGFGPGWDFRKPEDWYLKMVANIALEGSPVPRASEREMQIFRKARRHLSRAVFDEDYWRKTVGREGIFRRVVYVLNRGGRFEDASRAYEGKHMRHKFASQFNLFVENVAKGRHSFTGKHFSGIPIYEPTKDASGKPVTWPEEYAFQLFTFKPILVGQSRTICNYWTQIAEFGTNYVMMNPEDMRRLGLKEGDVVRLISPSNPEGVIRVRSGLALKVQGAVKGYEGIRPGTVAVCHGYGRFGYGAYDQVVDGKRIPGDVRRAVGLSANPVMLADPVLKNVCLSDPIGGSCSFYDSRVKVVKVSGAEGEKPWEVWEKWARKAA</sequence>
<dbReference type="GO" id="GO:0016491">
    <property type="term" value="F:oxidoreductase activity"/>
    <property type="evidence" value="ECO:0007669"/>
    <property type="project" value="UniProtKB-KW"/>
</dbReference>
<keyword evidence="6" id="KW-0560">Oxidoreductase</keyword>
<feature type="domain" description="4Fe-4S Mo/W bis-MGD-type" evidence="10">
    <location>
        <begin position="54"/>
        <end position="127"/>
    </location>
</feature>
<evidence type="ECO:0000256" key="7">
    <source>
        <dbReference type="ARBA" id="ARBA00023004"/>
    </source>
</evidence>
<dbReference type="Proteomes" id="UP000886043">
    <property type="component" value="Unassembled WGS sequence"/>
</dbReference>
<evidence type="ECO:0000256" key="9">
    <source>
        <dbReference type="SAM" id="SignalP"/>
    </source>
</evidence>
<organism evidence="11">
    <name type="scientific">Thermosulfurimonas dismutans</name>
    <dbReference type="NCBI Taxonomy" id="999894"/>
    <lineage>
        <taxon>Bacteria</taxon>
        <taxon>Pseudomonadati</taxon>
        <taxon>Thermodesulfobacteriota</taxon>
        <taxon>Thermodesulfobacteria</taxon>
        <taxon>Thermodesulfobacteriales</taxon>
        <taxon>Thermodesulfobacteriaceae</taxon>
        <taxon>Thermosulfurimonas</taxon>
    </lineage>
</organism>
<accession>A0A7C3CNK9</accession>
<dbReference type="EMBL" id="DRMH01000084">
    <property type="protein sequence ID" value="HFC98135.1"/>
    <property type="molecule type" value="Genomic_DNA"/>
</dbReference>